<sequence length="251" mass="28693">MKRYFIEVAYNGAAYAGFQIQQNANTIQAEVEKALLIYFRTSVPLTGSSRTDAGVHALQNFFHFDASFQIDINLIPKAIYHLNAILPNDIVVKSIKQTNSNAHARFDALYRSYQYNIHLTKNPFKDQTSFYYPFKLDIALLNQAAEVLKDYSDFQSFSKKNTQVFTYNCTLTKSVWATQLHDLVYNVQGNRFLRGMVRGLVGTMLKVGRGKYSLNEFKNIIESKSPTKTDFSTPSHGLFLKEVGYNDDIFL</sequence>
<keyword evidence="8" id="KW-1185">Reference proteome</keyword>
<dbReference type="GO" id="GO:0160147">
    <property type="term" value="F:tRNA pseudouridine(38-40) synthase activity"/>
    <property type="evidence" value="ECO:0007669"/>
    <property type="project" value="UniProtKB-EC"/>
</dbReference>
<comment type="caution">
    <text evidence="7">The sequence shown here is derived from an EMBL/GenBank/DDBJ whole genome shotgun (WGS) entry which is preliminary data.</text>
</comment>
<keyword evidence="2 4" id="KW-0819">tRNA processing</keyword>
<name>A0ABV8QWK1_9BACT</name>
<evidence type="ECO:0000256" key="4">
    <source>
        <dbReference type="HAMAP-Rule" id="MF_00171"/>
    </source>
</evidence>
<reference evidence="8" key="1">
    <citation type="journal article" date="2019" name="Int. J. Syst. Evol. Microbiol.">
        <title>The Global Catalogue of Microorganisms (GCM) 10K type strain sequencing project: providing services to taxonomists for standard genome sequencing and annotation.</title>
        <authorList>
            <consortium name="The Broad Institute Genomics Platform"/>
            <consortium name="The Broad Institute Genome Sequencing Center for Infectious Disease"/>
            <person name="Wu L."/>
            <person name="Ma J."/>
        </authorList>
    </citation>
    <scope>NUCLEOTIDE SEQUENCE [LARGE SCALE GENOMIC DNA]</scope>
    <source>
        <strain evidence="8">CECT 8289</strain>
    </source>
</reference>
<evidence type="ECO:0000256" key="3">
    <source>
        <dbReference type="ARBA" id="ARBA00023235"/>
    </source>
</evidence>
<keyword evidence="3 4" id="KW-0413">Isomerase</keyword>
<dbReference type="RefSeq" id="WP_379710661.1">
    <property type="nucleotide sequence ID" value="NZ_JBHSCZ010000004.1"/>
</dbReference>
<dbReference type="InterPro" id="IPR001406">
    <property type="entry name" value="PsdUridine_synth_TruA"/>
</dbReference>
<evidence type="ECO:0000256" key="5">
    <source>
        <dbReference type="RuleBase" id="RU003792"/>
    </source>
</evidence>
<comment type="similarity">
    <text evidence="1 4 5">Belongs to the tRNA pseudouridine synthase TruA family.</text>
</comment>
<accession>A0ABV8QWK1</accession>
<evidence type="ECO:0000256" key="2">
    <source>
        <dbReference type="ARBA" id="ARBA00022694"/>
    </source>
</evidence>
<dbReference type="Gene3D" id="3.30.70.580">
    <property type="entry name" value="Pseudouridine synthase I, catalytic domain, N-terminal subdomain"/>
    <property type="match status" value="1"/>
</dbReference>
<gene>
    <name evidence="4 7" type="primary">truA</name>
    <name evidence="7" type="ORF">ACFOWM_12530</name>
</gene>
<dbReference type="Gene3D" id="3.30.70.660">
    <property type="entry name" value="Pseudouridine synthase I, catalytic domain, C-terminal subdomain"/>
    <property type="match status" value="1"/>
</dbReference>
<dbReference type="Pfam" id="PF01416">
    <property type="entry name" value="PseudoU_synth_1"/>
    <property type="match status" value="1"/>
</dbReference>
<dbReference type="NCBIfam" id="TIGR00071">
    <property type="entry name" value="hisT_truA"/>
    <property type="match status" value="1"/>
</dbReference>
<dbReference type="PANTHER" id="PTHR11142">
    <property type="entry name" value="PSEUDOURIDYLATE SYNTHASE"/>
    <property type="match status" value="1"/>
</dbReference>
<dbReference type="InterPro" id="IPR020103">
    <property type="entry name" value="PsdUridine_synth_cat_dom_sf"/>
</dbReference>
<dbReference type="EC" id="5.4.99.12" evidence="4"/>
<dbReference type="HAMAP" id="MF_00171">
    <property type="entry name" value="TruA"/>
    <property type="match status" value="1"/>
</dbReference>
<proteinExistence type="inferred from homology"/>
<organism evidence="7 8">
    <name type="scientific">Ferruginibacter yonginensis</name>
    <dbReference type="NCBI Taxonomy" id="1310416"/>
    <lineage>
        <taxon>Bacteria</taxon>
        <taxon>Pseudomonadati</taxon>
        <taxon>Bacteroidota</taxon>
        <taxon>Chitinophagia</taxon>
        <taxon>Chitinophagales</taxon>
        <taxon>Chitinophagaceae</taxon>
        <taxon>Ferruginibacter</taxon>
    </lineage>
</organism>
<dbReference type="InterPro" id="IPR020097">
    <property type="entry name" value="PsdUridine_synth_TruA_a/b_dom"/>
</dbReference>
<dbReference type="Proteomes" id="UP001595907">
    <property type="component" value="Unassembled WGS sequence"/>
</dbReference>
<dbReference type="CDD" id="cd02570">
    <property type="entry name" value="PseudoU_synth_EcTruA"/>
    <property type="match status" value="1"/>
</dbReference>
<comment type="catalytic activity">
    <reaction evidence="4 5">
        <text>uridine(38/39/40) in tRNA = pseudouridine(38/39/40) in tRNA</text>
        <dbReference type="Rhea" id="RHEA:22376"/>
        <dbReference type="Rhea" id="RHEA-COMP:10085"/>
        <dbReference type="Rhea" id="RHEA-COMP:10087"/>
        <dbReference type="ChEBI" id="CHEBI:65314"/>
        <dbReference type="ChEBI" id="CHEBI:65315"/>
        <dbReference type="EC" id="5.4.99.12"/>
    </reaction>
</comment>
<evidence type="ECO:0000256" key="1">
    <source>
        <dbReference type="ARBA" id="ARBA00009375"/>
    </source>
</evidence>
<dbReference type="PIRSF" id="PIRSF001430">
    <property type="entry name" value="tRNA_psdUrid_synth"/>
    <property type="match status" value="1"/>
</dbReference>
<protein>
    <recommendedName>
        <fullName evidence="4">tRNA pseudouridine synthase A</fullName>
        <ecNumber evidence="4">5.4.99.12</ecNumber>
    </recommendedName>
    <alternativeName>
        <fullName evidence="4">tRNA pseudouridine(38-40) synthase</fullName>
    </alternativeName>
    <alternativeName>
        <fullName evidence="4">tRNA pseudouridylate synthase I</fullName>
    </alternativeName>
    <alternativeName>
        <fullName evidence="4">tRNA-uridine isomerase I</fullName>
    </alternativeName>
</protein>
<feature type="domain" description="Pseudouridine synthase I TruA alpha/beta" evidence="6">
    <location>
        <begin position="152"/>
        <end position="246"/>
    </location>
</feature>
<dbReference type="PANTHER" id="PTHR11142:SF0">
    <property type="entry name" value="TRNA PSEUDOURIDINE SYNTHASE-LIKE 1"/>
    <property type="match status" value="1"/>
</dbReference>
<evidence type="ECO:0000313" key="8">
    <source>
        <dbReference type="Proteomes" id="UP001595907"/>
    </source>
</evidence>
<feature type="binding site" evidence="4">
    <location>
        <position position="113"/>
    </location>
    <ligand>
        <name>substrate</name>
    </ligand>
</feature>
<dbReference type="SUPFAM" id="SSF55120">
    <property type="entry name" value="Pseudouridine synthase"/>
    <property type="match status" value="1"/>
</dbReference>
<evidence type="ECO:0000313" key="7">
    <source>
        <dbReference type="EMBL" id="MFC4263713.1"/>
    </source>
</evidence>
<comment type="subunit">
    <text evidence="4">Homodimer.</text>
</comment>
<evidence type="ECO:0000259" key="6">
    <source>
        <dbReference type="Pfam" id="PF01416"/>
    </source>
</evidence>
<dbReference type="InterPro" id="IPR020095">
    <property type="entry name" value="PsdUridine_synth_TruA_C"/>
</dbReference>
<comment type="function">
    <text evidence="4">Formation of pseudouridine at positions 38, 39 and 40 in the anticodon stem and loop of transfer RNAs.</text>
</comment>
<feature type="active site" description="Nucleophile" evidence="4">
    <location>
        <position position="52"/>
    </location>
</feature>
<dbReference type="InterPro" id="IPR020094">
    <property type="entry name" value="TruA/RsuA/RluB/E/F_N"/>
</dbReference>
<dbReference type="EMBL" id="JBHSCZ010000004">
    <property type="protein sequence ID" value="MFC4263713.1"/>
    <property type="molecule type" value="Genomic_DNA"/>
</dbReference>
<comment type="caution">
    <text evidence="4">Lacks conserved residue(s) required for the propagation of feature annotation.</text>
</comment>